<gene>
    <name evidence="6" type="primary">LOC111004587</name>
</gene>
<dbReference type="InterPro" id="IPR040286">
    <property type="entry name" value="At3g25440-like"/>
</dbReference>
<feature type="domain" description="CRM" evidence="4">
    <location>
        <begin position="205"/>
        <end position="302"/>
    </location>
</feature>
<evidence type="ECO:0000313" key="5">
    <source>
        <dbReference type="Proteomes" id="UP000504603"/>
    </source>
</evidence>
<dbReference type="InterPro" id="IPR001890">
    <property type="entry name" value="RNA-binding_CRM"/>
</dbReference>
<evidence type="ECO:0000256" key="3">
    <source>
        <dbReference type="SAM" id="MobiDB-lite"/>
    </source>
</evidence>
<dbReference type="OrthoDB" id="1109414at2759"/>
<dbReference type="SUPFAM" id="SSF75471">
    <property type="entry name" value="YhbY-like"/>
    <property type="match status" value="1"/>
</dbReference>
<dbReference type="InterPro" id="IPR035920">
    <property type="entry name" value="YhbY-like_sf"/>
</dbReference>
<dbReference type="PANTHER" id="PTHR31426">
    <property type="entry name" value="GROUP II INTRON SPLICING FACTOR CRS1-LIKE"/>
    <property type="match status" value="1"/>
</dbReference>
<dbReference type="PANTHER" id="PTHR31426:SF5">
    <property type="entry name" value="OS04G0492900 PROTEIN"/>
    <property type="match status" value="1"/>
</dbReference>
<feature type="compositionally biased region" description="Polar residues" evidence="3">
    <location>
        <begin position="380"/>
        <end position="390"/>
    </location>
</feature>
<evidence type="ECO:0000313" key="6">
    <source>
        <dbReference type="RefSeq" id="XP_022131329.1"/>
    </source>
</evidence>
<dbReference type="GeneID" id="111004587"/>
<evidence type="ECO:0000256" key="1">
    <source>
        <dbReference type="ARBA" id="ARBA00022884"/>
    </source>
</evidence>
<dbReference type="Proteomes" id="UP000504603">
    <property type="component" value="Unplaced"/>
</dbReference>
<dbReference type="RefSeq" id="XP_022131329.1">
    <property type="nucleotide sequence ID" value="XM_022275637.1"/>
</dbReference>
<proteinExistence type="predicted"/>
<feature type="region of interest" description="Disordered" evidence="3">
    <location>
        <begin position="375"/>
        <end position="395"/>
    </location>
</feature>
<dbReference type="Gene3D" id="3.30.110.60">
    <property type="entry name" value="YhbY-like"/>
    <property type="match status" value="1"/>
</dbReference>
<accession>A0A6J1BPZ2</accession>
<evidence type="ECO:0000259" key="4">
    <source>
        <dbReference type="PROSITE" id="PS51295"/>
    </source>
</evidence>
<dbReference type="AlphaFoldDB" id="A0A6J1BPZ2"/>
<evidence type="ECO:0000256" key="2">
    <source>
        <dbReference type="PROSITE-ProRule" id="PRU00626"/>
    </source>
</evidence>
<dbReference type="PROSITE" id="PS51295">
    <property type="entry name" value="CRM"/>
    <property type="match status" value="1"/>
</dbReference>
<dbReference type="Pfam" id="PF01985">
    <property type="entry name" value="CRS1_YhbY"/>
    <property type="match status" value="1"/>
</dbReference>
<name>A0A6J1BPZ2_MOMCH</name>
<dbReference type="KEGG" id="mcha:111004587"/>
<dbReference type="GO" id="GO:0003723">
    <property type="term" value="F:RNA binding"/>
    <property type="evidence" value="ECO:0007669"/>
    <property type="project" value="UniProtKB-UniRule"/>
</dbReference>
<keyword evidence="5" id="KW-1185">Reference proteome</keyword>
<keyword evidence="1 2" id="KW-0694">RNA-binding</keyword>
<sequence>MIVSLGFNKIFKYRTSIAPFCHCPSGIFEFLFCSPGTCCILNNTRVFSHGSKQTTIRNYGLEPKSQFSFFRNMGSVQKTAMFLEKWNSGCNGVNRSASVAGYRWIHSDKSVEPLDKSGAKSVITSADGSSNEEKKKTRKKLKGKRAVVKWLKFFRWKKKKEYERMTAEEKILYKLNKARKKEKQIVEALEKIEPADSSEATHDPEILTPEEHFYFLKMGLKGKNYVPVGRRGIYQGVILNMHLHWKKHQTVKVIVKTFSPDEVKEIAAEIARLSGGMVLDIHEENTIIMYRGKNYSQPPTEIMSPRVSLSRKKALDKSKYRDGLRAVRRHIPKLEQDLRLLQSQAKLNCRSNGDSVEHVQETVAINTKDAARISEHWSDDSSQMDTGMSSDSEDLSDMFETESDTEADEKMEQPLYLKEFEKFAAETEGETEDLHDQLRQISMDTKQAKMLEKDVDSPEFDEVDRLFLRSASLLKKRRR</sequence>
<organism evidence="5 6">
    <name type="scientific">Momordica charantia</name>
    <name type="common">Bitter gourd</name>
    <name type="synonym">Balsam pear</name>
    <dbReference type="NCBI Taxonomy" id="3673"/>
    <lineage>
        <taxon>Eukaryota</taxon>
        <taxon>Viridiplantae</taxon>
        <taxon>Streptophyta</taxon>
        <taxon>Embryophyta</taxon>
        <taxon>Tracheophyta</taxon>
        <taxon>Spermatophyta</taxon>
        <taxon>Magnoliopsida</taxon>
        <taxon>eudicotyledons</taxon>
        <taxon>Gunneridae</taxon>
        <taxon>Pentapetalae</taxon>
        <taxon>rosids</taxon>
        <taxon>fabids</taxon>
        <taxon>Cucurbitales</taxon>
        <taxon>Cucurbitaceae</taxon>
        <taxon>Momordiceae</taxon>
        <taxon>Momordica</taxon>
    </lineage>
</organism>
<reference evidence="6" key="1">
    <citation type="submission" date="2025-08" db="UniProtKB">
        <authorList>
            <consortium name="RefSeq"/>
        </authorList>
    </citation>
    <scope>IDENTIFICATION</scope>
    <source>
        <strain evidence="6">OHB3-1</strain>
    </source>
</reference>
<dbReference type="SMART" id="SM01103">
    <property type="entry name" value="CRS1_YhbY"/>
    <property type="match status" value="1"/>
</dbReference>
<feature type="region of interest" description="Disordered" evidence="3">
    <location>
        <begin position="121"/>
        <end position="140"/>
    </location>
</feature>
<protein>
    <submittedName>
        <fullName evidence="6">Uncharacterized CRM domain-containing protein At3g25440, chloroplastic</fullName>
    </submittedName>
</protein>